<name>A0AAE0VMM2_9BIVA</name>
<evidence type="ECO:0000313" key="3">
    <source>
        <dbReference type="Proteomes" id="UP001195483"/>
    </source>
</evidence>
<proteinExistence type="predicted"/>
<evidence type="ECO:0000259" key="1">
    <source>
        <dbReference type="PROSITE" id="PS50835"/>
    </source>
</evidence>
<dbReference type="AlphaFoldDB" id="A0AAE0VMM2"/>
<reference evidence="2" key="1">
    <citation type="journal article" date="2021" name="Genome Biol. Evol.">
        <title>A High-Quality Reference Genome for a Parasitic Bivalve with Doubly Uniparental Inheritance (Bivalvia: Unionida).</title>
        <authorList>
            <person name="Smith C.H."/>
        </authorList>
    </citation>
    <scope>NUCLEOTIDE SEQUENCE</scope>
    <source>
        <strain evidence="2">CHS0354</strain>
    </source>
</reference>
<dbReference type="InterPro" id="IPR007110">
    <property type="entry name" value="Ig-like_dom"/>
</dbReference>
<dbReference type="SUPFAM" id="SSF48726">
    <property type="entry name" value="Immunoglobulin"/>
    <property type="match status" value="1"/>
</dbReference>
<keyword evidence="3" id="KW-1185">Reference proteome</keyword>
<feature type="domain" description="Ig-like" evidence="1">
    <location>
        <begin position="44"/>
        <end position="125"/>
    </location>
</feature>
<dbReference type="InterPro" id="IPR036179">
    <property type="entry name" value="Ig-like_dom_sf"/>
</dbReference>
<accession>A0AAE0VMM2</accession>
<dbReference type="EMBL" id="JAEAOA010001522">
    <property type="protein sequence ID" value="KAK3583499.1"/>
    <property type="molecule type" value="Genomic_DNA"/>
</dbReference>
<dbReference type="Proteomes" id="UP001195483">
    <property type="component" value="Unassembled WGS sequence"/>
</dbReference>
<reference evidence="2" key="2">
    <citation type="journal article" date="2021" name="Genome Biol. Evol.">
        <title>Developing a high-quality reference genome for a parasitic bivalve with doubly uniparental inheritance (Bivalvia: Unionida).</title>
        <authorList>
            <person name="Smith C.H."/>
        </authorList>
    </citation>
    <scope>NUCLEOTIDE SEQUENCE</scope>
    <source>
        <strain evidence="2">CHS0354</strain>
        <tissue evidence="2">Mantle</tissue>
    </source>
</reference>
<sequence length="126" mass="14352">MMVTVDFLNIARNDAGKYRVVRVWQSMDLDESVHLKAIDETTIPKITMTGHNMLNSTLVLECRLSSPSTMELFWKVNGSLIGKRGKYSQNDRFLSIMNFTVDDQYNSYKCNESGSGIESDPYSIKI</sequence>
<gene>
    <name evidence="2" type="ORF">CHS0354_025631</name>
</gene>
<comment type="caution">
    <text evidence="2">The sequence shown here is derived from an EMBL/GenBank/DDBJ whole genome shotgun (WGS) entry which is preliminary data.</text>
</comment>
<reference evidence="2" key="3">
    <citation type="submission" date="2023-05" db="EMBL/GenBank/DDBJ databases">
        <authorList>
            <person name="Smith C.H."/>
        </authorList>
    </citation>
    <scope>NUCLEOTIDE SEQUENCE</scope>
    <source>
        <strain evidence="2">CHS0354</strain>
        <tissue evidence="2">Mantle</tissue>
    </source>
</reference>
<evidence type="ECO:0000313" key="2">
    <source>
        <dbReference type="EMBL" id="KAK3583499.1"/>
    </source>
</evidence>
<organism evidence="2 3">
    <name type="scientific">Potamilus streckersoni</name>
    <dbReference type="NCBI Taxonomy" id="2493646"/>
    <lineage>
        <taxon>Eukaryota</taxon>
        <taxon>Metazoa</taxon>
        <taxon>Spiralia</taxon>
        <taxon>Lophotrochozoa</taxon>
        <taxon>Mollusca</taxon>
        <taxon>Bivalvia</taxon>
        <taxon>Autobranchia</taxon>
        <taxon>Heteroconchia</taxon>
        <taxon>Palaeoheterodonta</taxon>
        <taxon>Unionida</taxon>
        <taxon>Unionoidea</taxon>
        <taxon>Unionidae</taxon>
        <taxon>Ambleminae</taxon>
        <taxon>Lampsilini</taxon>
        <taxon>Potamilus</taxon>
    </lineage>
</organism>
<dbReference type="PROSITE" id="PS50835">
    <property type="entry name" value="IG_LIKE"/>
    <property type="match status" value="1"/>
</dbReference>
<dbReference type="InterPro" id="IPR013783">
    <property type="entry name" value="Ig-like_fold"/>
</dbReference>
<feature type="non-terminal residue" evidence="2">
    <location>
        <position position="126"/>
    </location>
</feature>
<protein>
    <recommendedName>
        <fullName evidence="1">Ig-like domain-containing protein</fullName>
    </recommendedName>
</protein>
<dbReference type="Gene3D" id="2.60.40.10">
    <property type="entry name" value="Immunoglobulins"/>
    <property type="match status" value="1"/>
</dbReference>